<organism evidence="1 2">
    <name type="scientific">Paenochrobactrum gallinarii</name>
    <dbReference type="NCBI Taxonomy" id="643673"/>
    <lineage>
        <taxon>Bacteria</taxon>
        <taxon>Pseudomonadati</taxon>
        <taxon>Pseudomonadota</taxon>
        <taxon>Alphaproteobacteria</taxon>
        <taxon>Hyphomicrobiales</taxon>
        <taxon>Brucellaceae</taxon>
        <taxon>Paenochrobactrum</taxon>
    </lineage>
</organism>
<dbReference type="AlphaFoldDB" id="A0A841M7A0"/>
<reference evidence="1 2" key="1">
    <citation type="submission" date="2020-08" db="EMBL/GenBank/DDBJ databases">
        <title>Genomic Encyclopedia of Type Strains, Phase IV (KMG-IV): sequencing the most valuable type-strain genomes for metagenomic binning, comparative biology and taxonomic classification.</title>
        <authorList>
            <person name="Goeker M."/>
        </authorList>
    </citation>
    <scope>NUCLEOTIDE SEQUENCE [LARGE SCALE GENOMIC DNA]</scope>
    <source>
        <strain evidence="1 2">DSM 22336</strain>
    </source>
</reference>
<dbReference type="EMBL" id="JACIIU010000017">
    <property type="protein sequence ID" value="MBB6262131.1"/>
    <property type="molecule type" value="Genomic_DNA"/>
</dbReference>
<comment type="caution">
    <text evidence="1">The sequence shown here is derived from an EMBL/GenBank/DDBJ whole genome shotgun (WGS) entry which is preliminary data.</text>
</comment>
<evidence type="ECO:0000313" key="1">
    <source>
        <dbReference type="EMBL" id="MBB6262131.1"/>
    </source>
</evidence>
<keyword evidence="2" id="KW-1185">Reference proteome</keyword>
<evidence type="ECO:0000313" key="2">
    <source>
        <dbReference type="Proteomes" id="UP000555393"/>
    </source>
</evidence>
<name>A0A841M7A0_9HYPH</name>
<dbReference type="RefSeq" id="WP_184224134.1">
    <property type="nucleotide sequence ID" value="NZ_JACIIU010000017.1"/>
</dbReference>
<sequence>MTICVGIKVNDGIVFVADSATTLLSPNGNGSPFGVRVYNHADKVFNLYRGQPIVSMTCGLGNFGNESIATISKCIRDKLMSIDGGINPLDYTVQSVVEVAYEEFRSKYEPLDAAIKAHSSFEYFIAGFPSNSNRSEIWKIVFSNGETPEPVMLVDSDSSDIIWAGQPEACIRLVLGVSSQTQFVLNNIGLTSDQSEQLHQSIINASRSPFLVNSMPMPDAISLAEFLASTTVNFVKFMPGADTVGGSLDIATITKYEGFKWIKRKHFYPIHLNGETDHVR</sequence>
<dbReference type="Proteomes" id="UP000555393">
    <property type="component" value="Unassembled WGS sequence"/>
</dbReference>
<accession>A0A841M7A0</accession>
<protein>
    <submittedName>
        <fullName evidence="1">Uncharacterized protein</fullName>
    </submittedName>
</protein>
<proteinExistence type="predicted"/>
<gene>
    <name evidence="1" type="ORF">FHS77_002699</name>
</gene>